<dbReference type="Proteomes" id="UP000305202">
    <property type="component" value="Unassembled WGS sequence"/>
</dbReference>
<evidence type="ECO:0000256" key="1">
    <source>
        <dbReference type="ARBA" id="ARBA00006525"/>
    </source>
</evidence>
<dbReference type="InterPro" id="IPR057666">
    <property type="entry name" value="DrpA_SLOG"/>
</dbReference>
<evidence type="ECO:0000313" key="3">
    <source>
        <dbReference type="EMBL" id="TKI07568.1"/>
    </source>
</evidence>
<dbReference type="InterPro" id="IPR003488">
    <property type="entry name" value="DprA"/>
</dbReference>
<dbReference type="Gene3D" id="3.40.50.450">
    <property type="match status" value="1"/>
</dbReference>
<organism evidence="3 4">
    <name type="scientific">Martelella alba</name>
    <dbReference type="NCBI Taxonomy" id="2590451"/>
    <lineage>
        <taxon>Bacteria</taxon>
        <taxon>Pseudomonadati</taxon>
        <taxon>Pseudomonadota</taxon>
        <taxon>Alphaproteobacteria</taxon>
        <taxon>Hyphomicrobiales</taxon>
        <taxon>Aurantimonadaceae</taxon>
        <taxon>Martelella</taxon>
    </lineage>
</organism>
<reference evidence="3 4" key="1">
    <citation type="submission" date="2019-04" db="EMBL/GenBank/DDBJ databases">
        <authorList>
            <person name="Li M."/>
            <person name="Gao C."/>
        </authorList>
    </citation>
    <scope>NUCLEOTIDE SEQUENCE [LARGE SCALE GENOMIC DNA]</scope>
    <source>
        <strain evidence="3 4">BGMRC 2031</strain>
    </source>
</reference>
<accession>A0ABY2SP23</accession>
<dbReference type="EMBL" id="SZPQ01000004">
    <property type="protein sequence ID" value="TKI07568.1"/>
    <property type="molecule type" value="Genomic_DNA"/>
</dbReference>
<protein>
    <submittedName>
        <fullName evidence="3">DNA-processing protein DprA</fullName>
    </submittedName>
</protein>
<proteinExistence type="inferred from homology"/>
<comment type="caution">
    <text evidence="3">The sequence shown here is derived from an EMBL/GenBank/DDBJ whole genome shotgun (WGS) entry which is preliminary data.</text>
</comment>
<evidence type="ECO:0000259" key="2">
    <source>
        <dbReference type="Pfam" id="PF02481"/>
    </source>
</evidence>
<comment type="similarity">
    <text evidence="1">Belongs to the DprA/Smf family.</text>
</comment>
<dbReference type="PANTHER" id="PTHR43022">
    <property type="entry name" value="PROTEIN SMF"/>
    <property type="match status" value="1"/>
</dbReference>
<dbReference type="PANTHER" id="PTHR43022:SF1">
    <property type="entry name" value="PROTEIN SMF"/>
    <property type="match status" value="1"/>
</dbReference>
<dbReference type="Pfam" id="PF02481">
    <property type="entry name" value="DNA_processg_A"/>
    <property type="match status" value="1"/>
</dbReference>
<keyword evidence="4" id="KW-1185">Reference proteome</keyword>
<feature type="domain" description="Smf/DprA SLOG" evidence="2">
    <location>
        <begin position="97"/>
        <end position="277"/>
    </location>
</feature>
<name>A0ABY2SP23_9HYPH</name>
<evidence type="ECO:0000313" key="4">
    <source>
        <dbReference type="Proteomes" id="UP000305202"/>
    </source>
</evidence>
<dbReference type="SUPFAM" id="SSF102405">
    <property type="entry name" value="MCP/YpsA-like"/>
    <property type="match status" value="1"/>
</dbReference>
<gene>
    <name evidence="3" type="ORF">FCN80_06605</name>
</gene>
<sequence>MTDTEQARWNTESAALLALSSMRGVSYWSLYKVAQNGIRFRDIITANTFQKFETLLGVRLKKTLFNISEVTWPEFRNSMIDAAKSLLINYHNQGFSIIHHGSPSYPEKLKELSNPPYWLFTQGDISLLTKKCVGVVGTREPSKLGTFLTQSVISNFINLDYSIVSGLAFGIDQIAHESALMFKLPTIAVLGTGIYSNYPKNSETIRNAIVSNGGLIVTEYLPDQKPSKENFVRRNRIQAAISDILIPVEWNIKSGTAHTVKHAAELKRKILCPVIGDMSENEEIKFAQRNYSALLLKTPLTNDKEFEKILNSASPNTLQQLTFL</sequence>